<dbReference type="Pfam" id="PF01920">
    <property type="entry name" value="Prefoldin_2"/>
    <property type="match status" value="1"/>
</dbReference>
<sequence length="672" mass="77288">MADLKDEFESELKKYQQYEKDREKYVGNRQQLELKLAESKNVKQELDLMEDDTKVYKMIGAVLVRQDLVEARSTVDKRLQFIENEIKRVDDSSEDFAEKIRFPPRYSMYRRAHNHSPRQQEIRFSGYVLKASQEDNAYLMYTPVLDNFVKLDLNEELLSVGRWLNLSVNIPKEFLLSATLNRHNTRGFDDFDATPSVHEAYARFFPLWRVLTFGEALLAARFQIAYNEYTARLELFSKHVNSDHLVNVQFLGNPRPNSTFILELQATKSGWLILRKHEDPTGTLTCDQLQSVVPYDVSCFEETGLDQHLSKNDVFKPATHITRKSSIQHPSSGSQTSLEAFQEMRLENSRDRSHVRKEVAQPQRLERPSARNSGSSASSLQTKCPNPVLSEAKACSNEKNSSRKESLSSESATRQNRIPKFVSVHSWIDRQFLGSQGRSDYLEWSSCEQPLVSSEREERVGVVVRIVNGDFLIFSPAMVFHKIFARSYIFRNELPVLGEVVEVAVKSRRPRFGDYAQGTPFSHIAVERTTNQESKRRFLDGVTRSYRNVLEVFVIADLSKEENVQVVTLPQNEEKFYKLRCRNGIYVLVKYERIADLFDSNSTANCKLEMWAMRKKALKSISLHVGNVEPCIKVNRDGTRTCIQKIGDVKWYANAVQKPPSPQPIPDNGGLN</sequence>
<dbReference type="GO" id="GO:0051131">
    <property type="term" value="P:chaperone-mediated protein complex assembly"/>
    <property type="evidence" value="ECO:0007669"/>
    <property type="project" value="TreeGrafter"/>
</dbReference>
<evidence type="ECO:0000256" key="1">
    <source>
        <dbReference type="ARBA" id="ARBA00008045"/>
    </source>
</evidence>
<name>A0A8S1GQS7_9PELO</name>
<evidence type="ECO:0000256" key="7">
    <source>
        <dbReference type="SAM" id="MobiDB-lite"/>
    </source>
</evidence>
<dbReference type="FunFam" id="1.10.287.370:FF:000003">
    <property type="entry name" value="Prefoldin subunit 6"/>
    <property type="match status" value="1"/>
</dbReference>
<dbReference type="GO" id="GO:0051087">
    <property type="term" value="F:protein-folding chaperone binding"/>
    <property type="evidence" value="ECO:0007669"/>
    <property type="project" value="TreeGrafter"/>
</dbReference>
<evidence type="ECO:0000313" key="9">
    <source>
        <dbReference type="Proteomes" id="UP000835052"/>
    </source>
</evidence>
<feature type="compositionally biased region" description="Low complexity" evidence="7">
    <location>
        <begin position="370"/>
        <end position="379"/>
    </location>
</feature>
<dbReference type="PANTHER" id="PTHR21431:SF0">
    <property type="entry name" value="PREFOLDIN SUBUNIT 6"/>
    <property type="match status" value="1"/>
</dbReference>
<evidence type="ECO:0000256" key="6">
    <source>
        <dbReference type="SAM" id="Coils"/>
    </source>
</evidence>
<evidence type="ECO:0000256" key="5">
    <source>
        <dbReference type="ARBA" id="ARBA00072592"/>
    </source>
</evidence>
<dbReference type="EMBL" id="CAJGYM010000001">
    <property type="protein sequence ID" value="CAD6184100.1"/>
    <property type="molecule type" value="Genomic_DNA"/>
</dbReference>
<dbReference type="GO" id="GO:0005737">
    <property type="term" value="C:cytoplasm"/>
    <property type="evidence" value="ECO:0007669"/>
    <property type="project" value="TreeGrafter"/>
</dbReference>
<dbReference type="Proteomes" id="UP000835052">
    <property type="component" value="Unassembled WGS sequence"/>
</dbReference>
<evidence type="ECO:0000313" key="8">
    <source>
        <dbReference type="EMBL" id="CAD6184100.1"/>
    </source>
</evidence>
<comment type="similarity">
    <text evidence="1">Belongs to the prefoldin subunit beta family.</text>
</comment>
<dbReference type="GO" id="GO:0051082">
    <property type="term" value="F:unfolded protein binding"/>
    <property type="evidence" value="ECO:0007669"/>
    <property type="project" value="InterPro"/>
</dbReference>
<keyword evidence="9" id="KW-1185">Reference proteome</keyword>
<keyword evidence="3" id="KW-0143">Chaperone</keyword>
<keyword evidence="6" id="KW-0175">Coiled coil</keyword>
<comment type="caution">
    <text evidence="8">The sequence shown here is derived from an EMBL/GenBank/DDBJ whole genome shotgun (WGS) entry which is preliminary data.</text>
</comment>
<feature type="coiled-coil region" evidence="6">
    <location>
        <begin position="1"/>
        <end position="52"/>
    </location>
</feature>
<protein>
    <recommendedName>
        <fullName evidence="5">Probable prefoldin subunit 6</fullName>
    </recommendedName>
</protein>
<feature type="region of interest" description="Disordered" evidence="7">
    <location>
        <begin position="346"/>
        <end position="412"/>
    </location>
</feature>
<proteinExistence type="inferred from homology"/>
<dbReference type="AlphaFoldDB" id="A0A8S1GQS7"/>
<reference evidence="8" key="1">
    <citation type="submission" date="2020-10" db="EMBL/GenBank/DDBJ databases">
        <authorList>
            <person name="Kikuchi T."/>
        </authorList>
    </citation>
    <scope>NUCLEOTIDE SEQUENCE</scope>
    <source>
        <strain evidence="8">NKZ352</strain>
    </source>
</reference>
<evidence type="ECO:0000256" key="4">
    <source>
        <dbReference type="ARBA" id="ARBA00058726"/>
    </source>
</evidence>
<dbReference type="SUPFAM" id="SSF46579">
    <property type="entry name" value="Prefoldin"/>
    <property type="match status" value="1"/>
</dbReference>
<feature type="compositionally biased region" description="Basic and acidic residues" evidence="7">
    <location>
        <begin position="346"/>
        <end position="369"/>
    </location>
</feature>
<dbReference type="PANTHER" id="PTHR21431">
    <property type="entry name" value="PREFOLDIN SUBUNIT 6"/>
    <property type="match status" value="1"/>
</dbReference>
<comment type="function">
    <text evidence="4">Binds specifically to cytosolic chaperonin (c-CPN) and transfers target proteins to it. Binds to nascent polypeptide chain and promotes folding in an environment in which there are many competing pathways for nonnative proteins. Required for positioning of the mitotic spindle.</text>
</comment>
<dbReference type="OrthoDB" id="248120at2759"/>
<evidence type="ECO:0000256" key="3">
    <source>
        <dbReference type="ARBA" id="ARBA00023186"/>
    </source>
</evidence>
<dbReference type="InterPro" id="IPR009053">
    <property type="entry name" value="Prefoldin"/>
</dbReference>
<dbReference type="CDD" id="cd23161">
    <property type="entry name" value="Prefoldin_6"/>
    <property type="match status" value="1"/>
</dbReference>
<dbReference type="GO" id="GO:0006457">
    <property type="term" value="P:protein folding"/>
    <property type="evidence" value="ECO:0007669"/>
    <property type="project" value="InterPro"/>
</dbReference>
<accession>A0A8S1GQS7</accession>
<dbReference type="InterPro" id="IPR002777">
    <property type="entry name" value="PFD_beta-like"/>
</dbReference>
<organism evidence="8 9">
    <name type="scientific">Caenorhabditis auriculariae</name>
    <dbReference type="NCBI Taxonomy" id="2777116"/>
    <lineage>
        <taxon>Eukaryota</taxon>
        <taxon>Metazoa</taxon>
        <taxon>Ecdysozoa</taxon>
        <taxon>Nematoda</taxon>
        <taxon>Chromadorea</taxon>
        <taxon>Rhabditida</taxon>
        <taxon>Rhabditina</taxon>
        <taxon>Rhabditomorpha</taxon>
        <taxon>Rhabditoidea</taxon>
        <taxon>Rhabditidae</taxon>
        <taxon>Peloderinae</taxon>
        <taxon>Caenorhabditis</taxon>
    </lineage>
</organism>
<dbReference type="GO" id="GO:0016272">
    <property type="term" value="C:prefoldin complex"/>
    <property type="evidence" value="ECO:0007669"/>
    <property type="project" value="InterPro"/>
</dbReference>
<evidence type="ECO:0000256" key="2">
    <source>
        <dbReference type="ARBA" id="ARBA00011695"/>
    </source>
</evidence>
<dbReference type="Gene3D" id="1.10.287.370">
    <property type="match status" value="1"/>
</dbReference>
<comment type="subunit">
    <text evidence="2">Heterohexamer of two PFD-alpha type and four PFD-beta type subunits.</text>
</comment>
<gene>
    <name evidence="8" type="ORF">CAUJ_LOCUS19</name>
</gene>